<dbReference type="Pfam" id="PF19289">
    <property type="entry name" value="PmbA_TldD_3rd"/>
    <property type="match status" value="1"/>
</dbReference>
<dbReference type="SUPFAM" id="SSF111283">
    <property type="entry name" value="Putative modulator of DNA gyrase, PmbA/TldD"/>
    <property type="match status" value="1"/>
</dbReference>
<evidence type="ECO:0000313" key="4">
    <source>
        <dbReference type="Proteomes" id="UP001199816"/>
    </source>
</evidence>
<proteinExistence type="predicted"/>
<evidence type="ECO:0000259" key="2">
    <source>
        <dbReference type="Pfam" id="PF19289"/>
    </source>
</evidence>
<dbReference type="EMBL" id="JAJNEC010000003">
    <property type="protein sequence ID" value="MCD2421618.1"/>
    <property type="molecule type" value="Genomic_DNA"/>
</dbReference>
<comment type="caution">
    <text evidence="3">The sequence shown here is derived from an EMBL/GenBank/DDBJ whole genome shotgun (WGS) entry which is preliminary data.</text>
</comment>
<dbReference type="InterPro" id="IPR036059">
    <property type="entry name" value="TldD/PmbA_sf"/>
</dbReference>
<name>A0ABS8PKJ4_9BACT</name>
<reference evidence="3 4" key="1">
    <citation type="submission" date="2021-11" db="EMBL/GenBank/DDBJ databases">
        <title>Genomic of Niabella pedocola.</title>
        <authorList>
            <person name="Wu T."/>
        </authorList>
    </citation>
    <scope>NUCLEOTIDE SEQUENCE [LARGE SCALE GENOMIC DNA]</scope>
    <source>
        <strain evidence="3 4">JCM 31011</strain>
    </source>
</reference>
<dbReference type="Proteomes" id="UP001199816">
    <property type="component" value="Unassembled WGS sequence"/>
</dbReference>
<feature type="chain" id="PRO_5047488872" evidence="1">
    <location>
        <begin position="21"/>
        <end position="555"/>
    </location>
</feature>
<evidence type="ECO:0000256" key="1">
    <source>
        <dbReference type="SAM" id="SignalP"/>
    </source>
</evidence>
<evidence type="ECO:0000313" key="3">
    <source>
        <dbReference type="EMBL" id="MCD2421618.1"/>
    </source>
</evidence>
<feature type="signal peptide" evidence="1">
    <location>
        <begin position="1"/>
        <end position="20"/>
    </location>
</feature>
<dbReference type="InterPro" id="IPR045569">
    <property type="entry name" value="Metalloprtase-TldD/E_C"/>
</dbReference>
<sequence length="555" mass="62250">MLKKFLLSAAALFFILITDAQELRDNFYVKVLSQELNRNIEQLRLPDLGKPFFISYKLRNAVSQTIRAERGRIVTPFYGPSEIKTASVKLLVGDYHRNFDYLFDDGSYVMLPDENNADEFRRLLWLETDRAYKMTAQQYNATTAALKRVTVDQKELDLPDLAKIDPVVKDYGGLPAISGAERWKPLLEKLSALFIAYPQITSSACYLAINNGEEYLVSSEGSIVRKPVSQITLTISASMQGKEGSNIFETYNTYVTRMEELPDYKTLEDTTRGLIRKIIERDNAPQFEGSYLGPVLFEGASLADLISGFFRYSLGVNRKSILYPDNGTTFYEDKLGQKLIASGLTLTALPHLKTYEGRHTTGAFDIDYNGVIPPDSLVLIQNGVLKNLLNGRTPTQKFRAPGGFAAGERGYSAGILNLSADVVVPLNNMKKELVKAAREEGLPYAYIVRGVNVSYGQVPYLYRVDTATMKEELLTGFKFTNLNMRSLRRFIAAADQQHLWNQSLYSVICPQSMIIGEIELEAENSVVKAKPIIVSNPLLDKEPEAAARKSKVKKR</sequence>
<keyword evidence="1" id="KW-0732">Signal</keyword>
<gene>
    <name evidence="3" type="ORF">LQ567_02520</name>
</gene>
<feature type="domain" description="Metalloprotease TldD/E C-terminal" evidence="2">
    <location>
        <begin position="294"/>
        <end position="413"/>
    </location>
</feature>
<accession>A0ABS8PKJ4</accession>
<keyword evidence="4" id="KW-1185">Reference proteome</keyword>
<protein>
    <submittedName>
        <fullName evidence="3">Metallopeptidase TldD-related protein</fullName>
    </submittedName>
</protein>
<organism evidence="3 4">
    <name type="scientific">Niabella pedocola</name>
    <dbReference type="NCBI Taxonomy" id="1752077"/>
    <lineage>
        <taxon>Bacteria</taxon>
        <taxon>Pseudomonadati</taxon>
        <taxon>Bacteroidota</taxon>
        <taxon>Chitinophagia</taxon>
        <taxon>Chitinophagales</taxon>
        <taxon>Chitinophagaceae</taxon>
        <taxon>Niabella</taxon>
    </lineage>
</organism>
<dbReference type="RefSeq" id="WP_231002523.1">
    <property type="nucleotide sequence ID" value="NZ_JAJNEC010000003.1"/>
</dbReference>